<protein>
    <recommendedName>
        <fullName evidence="1">Peptidase C51 domain-containing protein</fullName>
    </recommendedName>
</protein>
<dbReference type="AlphaFoldDB" id="A0A7W7GCT1"/>
<dbReference type="Proteomes" id="UP000542210">
    <property type="component" value="Unassembled WGS sequence"/>
</dbReference>
<gene>
    <name evidence="2" type="ORF">BJ982_006461</name>
</gene>
<comment type="caution">
    <text evidence="2">The sequence shown here is derived from an EMBL/GenBank/DDBJ whole genome shotgun (WGS) entry which is preliminary data.</text>
</comment>
<dbReference type="Gene3D" id="1.10.101.10">
    <property type="entry name" value="PGBD-like superfamily/PGBD"/>
    <property type="match status" value="1"/>
</dbReference>
<dbReference type="InterPro" id="IPR007921">
    <property type="entry name" value="CHAP_dom"/>
</dbReference>
<evidence type="ECO:0000313" key="2">
    <source>
        <dbReference type="EMBL" id="MBB4704917.1"/>
    </source>
</evidence>
<evidence type="ECO:0000259" key="1">
    <source>
        <dbReference type="Pfam" id="PF05257"/>
    </source>
</evidence>
<keyword evidence="3" id="KW-1185">Reference proteome</keyword>
<accession>A0A7W7GCT1</accession>
<dbReference type="SUPFAM" id="SSF47090">
    <property type="entry name" value="PGBD-like"/>
    <property type="match status" value="1"/>
</dbReference>
<dbReference type="RefSeq" id="WP_239122839.1">
    <property type="nucleotide sequence ID" value="NZ_BOOV01000006.1"/>
</dbReference>
<name>A0A7W7GCT1_9ACTN</name>
<organism evidence="2 3">
    <name type="scientific">Sphaerisporangium siamense</name>
    <dbReference type="NCBI Taxonomy" id="795645"/>
    <lineage>
        <taxon>Bacteria</taxon>
        <taxon>Bacillati</taxon>
        <taxon>Actinomycetota</taxon>
        <taxon>Actinomycetes</taxon>
        <taxon>Streptosporangiales</taxon>
        <taxon>Streptosporangiaceae</taxon>
        <taxon>Sphaerisporangium</taxon>
    </lineage>
</organism>
<proteinExistence type="predicted"/>
<dbReference type="EMBL" id="JACHND010000001">
    <property type="protein sequence ID" value="MBB4704917.1"/>
    <property type="molecule type" value="Genomic_DNA"/>
</dbReference>
<evidence type="ECO:0000313" key="3">
    <source>
        <dbReference type="Proteomes" id="UP000542210"/>
    </source>
</evidence>
<dbReference type="Pfam" id="PF05257">
    <property type="entry name" value="CHAP"/>
    <property type="match status" value="1"/>
</dbReference>
<sequence>MSKAKIKTEYELVQENVDQPPWGPTEPDEEEVLIGLGYHLNEETGVYEGLPRTMVTEAERMLQEARMDLGMSGRPNQITEDYASRNGSEFLTAHWCDMAVTHWARESGNRKAVLPEGDRAYTVWHAEDGLRLGRWHTGTVAQIKEHARPGAIMFVDHQGSNDIGAIDHVGVVEVNLGDGRLQTIEGNVSDRCVRTVRGAADIAGFWNPAYNWTEAMVEKLPTLHEGDHGKHVRTMHHLMLARDTTGLEGLGDDAFTAEHAAGIRRLQQAAGVEVDAIVGPETWSVLLAVR</sequence>
<feature type="domain" description="Peptidase C51" evidence="1">
    <location>
        <begin position="95"/>
        <end position="187"/>
    </location>
</feature>
<dbReference type="InterPro" id="IPR036365">
    <property type="entry name" value="PGBD-like_sf"/>
</dbReference>
<dbReference type="InterPro" id="IPR036366">
    <property type="entry name" value="PGBDSf"/>
</dbReference>
<reference evidence="2 3" key="1">
    <citation type="submission" date="2020-08" db="EMBL/GenBank/DDBJ databases">
        <title>Sequencing the genomes of 1000 actinobacteria strains.</title>
        <authorList>
            <person name="Klenk H.-P."/>
        </authorList>
    </citation>
    <scope>NUCLEOTIDE SEQUENCE [LARGE SCALE GENOMIC DNA]</scope>
    <source>
        <strain evidence="2 3">DSM 45784</strain>
    </source>
</reference>